<dbReference type="EMBL" id="JBBPBK010000011">
    <property type="protein sequence ID" value="KAK9274689.1"/>
    <property type="molecule type" value="Genomic_DNA"/>
</dbReference>
<accession>A0AAP0WNJ7</accession>
<dbReference type="GO" id="GO:0003723">
    <property type="term" value="F:RNA binding"/>
    <property type="evidence" value="ECO:0007669"/>
    <property type="project" value="InterPro"/>
</dbReference>
<dbReference type="InterPro" id="IPR046960">
    <property type="entry name" value="PPR_At4g14850-like_plant"/>
</dbReference>
<dbReference type="PANTHER" id="PTHR47926">
    <property type="entry name" value="PENTATRICOPEPTIDE REPEAT-CONTAINING PROTEIN"/>
    <property type="match status" value="1"/>
</dbReference>
<dbReference type="Proteomes" id="UP001415857">
    <property type="component" value="Unassembled WGS sequence"/>
</dbReference>
<dbReference type="GO" id="GO:0009451">
    <property type="term" value="P:RNA modification"/>
    <property type="evidence" value="ECO:0007669"/>
    <property type="project" value="InterPro"/>
</dbReference>
<evidence type="ECO:0008006" key="3">
    <source>
        <dbReference type="Google" id="ProtNLM"/>
    </source>
</evidence>
<evidence type="ECO:0000313" key="1">
    <source>
        <dbReference type="EMBL" id="KAK9274689.1"/>
    </source>
</evidence>
<keyword evidence="2" id="KW-1185">Reference proteome</keyword>
<comment type="caution">
    <text evidence="1">The sequence shown here is derived from an EMBL/GenBank/DDBJ whole genome shotgun (WGS) entry which is preliminary data.</text>
</comment>
<dbReference type="InterPro" id="IPR011990">
    <property type="entry name" value="TPR-like_helical_dom_sf"/>
</dbReference>
<proteinExistence type="predicted"/>
<dbReference type="InterPro" id="IPR046848">
    <property type="entry name" value="E_motif"/>
</dbReference>
<dbReference type="AlphaFoldDB" id="A0AAP0WNJ7"/>
<dbReference type="Gene3D" id="1.25.40.10">
    <property type="entry name" value="Tetratricopeptide repeat domain"/>
    <property type="match status" value="1"/>
</dbReference>
<sequence>MIKDYGIEPTVEHCCSMIRLMGQRGELWRAEKIIYELGFGSCGLVWRALLGACGACGDLKVAEVAAAKVLQLEGDNEFVYVMMSNINACYGKWGDVKVVRDLMRERGVRKEAGCSWIEVENMIPTSPMVG</sequence>
<protein>
    <recommendedName>
        <fullName evidence="3">Pentatricopeptide repeat-containing protein</fullName>
    </recommendedName>
</protein>
<organism evidence="1 2">
    <name type="scientific">Liquidambar formosana</name>
    <name type="common">Formosan gum</name>
    <dbReference type="NCBI Taxonomy" id="63359"/>
    <lineage>
        <taxon>Eukaryota</taxon>
        <taxon>Viridiplantae</taxon>
        <taxon>Streptophyta</taxon>
        <taxon>Embryophyta</taxon>
        <taxon>Tracheophyta</taxon>
        <taxon>Spermatophyta</taxon>
        <taxon>Magnoliopsida</taxon>
        <taxon>eudicotyledons</taxon>
        <taxon>Gunneridae</taxon>
        <taxon>Pentapetalae</taxon>
        <taxon>Saxifragales</taxon>
        <taxon>Altingiaceae</taxon>
        <taxon>Liquidambar</taxon>
    </lineage>
</organism>
<name>A0AAP0WNJ7_LIQFO</name>
<dbReference type="Pfam" id="PF20431">
    <property type="entry name" value="E_motif"/>
    <property type="match status" value="1"/>
</dbReference>
<reference evidence="1 2" key="1">
    <citation type="journal article" date="2024" name="Plant J.">
        <title>Genome sequences and population genomics reveal climatic adaptation and genomic divergence between two closely related sweetgum species.</title>
        <authorList>
            <person name="Xu W.Q."/>
            <person name="Ren C.Q."/>
            <person name="Zhang X.Y."/>
            <person name="Comes H.P."/>
            <person name="Liu X.H."/>
            <person name="Li Y.G."/>
            <person name="Kettle C.J."/>
            <person name="Jalonen R."/>
            <person name="Gaisberger H."/>
            <person name="Ma Y.Z."/>
            <person name="Qiu Y.X."/>
        </authorList>
    </citation>
    <scope>NUCLEOTIDE SEQUENCE [LARGE SCALE GENOMIC DNA]</scope>
    <source>
        <strain evidence="1">Hangzhou</strain>
    </source>
</reference>
<gene>
    <name evidence="1" type="ORF">L1049_021940</name>
</gene>
<evidence type="ECO:0000313" key="2">
    <source>
        <dbReference type="Proteomes" id="UP001415857"/>
    </source>
</evidence>